<feature type="region of interest" description="Disordered" evidence="1">
    <location>
        <begin position="19"/>
        <end position="50"/>
    </location>
</feature>
<dbReference type="EMBL" id="JOJR01000018">
    <property type="protein sequence ID" value="RCN50948.1"/>
    <property type="molecule type" value="Genomic_DNA"/>
</dbReference>
<protein>
    <submittedName>
        <fullName evidence="2">Uncharacterized protein</fullName>
    </submittedName>
</protein>
<organism evidence="2 3">
    <name type="scientific">Ancylostoma caninum</name>
    <name type="common">Dog hookworm</name>
    <dbReference type="NCBI Taxonomy" id="29170"/>
    <lineage>
        <taxon>Eukaryota</taxon>
        <taxon>Metazoa</taxon>
        <taxon>Ecdysozoa</taxon>
        <taxon>Nematoda</taxon>
        <taxon>Chromadorea</taxon>
        <taxon>Rhabditida</taxon>
        <taxon>Rhabditina</taxon>
        <taxon>Rhabditomorpha</taxon>
        <taxon>Strongyloidea</taxon>
        <taxon>Ancylostomatidae</taxon>
        <taxon>Ancylostomatinae</taxon>
        <taxon>Ancylostoma</taxon>
    </lineage>
</organism>
<feature type="compositionally biased region" description="Polar residues" evidence="1">
    <location>
        <begin position="36"/>
        <end position="50"/>
    </location>
</feature>
<feature type="compositionally biased region" description="Basic and acidic residues" evidence="1">
    <location>
        <begin position="19"/>
        <end position="35"/>
    </location>
</feature>
<proteinExistence type="predicted"/>
<name>A0A368H5D0_ANCCA</name>
<evidence type="ECO:0000313" key="2">
    <source>
        <dbReference type="EMBL" id="RCN50948.1"/>
    </source>
</evidence>
<sequence length="50" mass="6143">MQRQEVRFRVDTTRQQRILRWDHNRSRRATDDTRVPRTTTSTCQVRPENS</sequence>
<reference evidence="2 3" key="1">
    <citation type="submission" date="2014-10" db="EMBL/GenBank/DDBJ databases">
        <title>Draft genome of the hookworm Ancylostoma caninum.</title>
        <authorList>
            <person name="Mitreva M."/>
        </authorList>
    </citation>
    <scope>NUCLEOTIDE SEQUENCE [LARGE SCALE GENOMIC DNA]</scope>
    <source>
        <strain evidence="2 3">Baltimore</strain>
    </source>
</reference>
<evidence type="ECO:0000256" key="1">
    <source>
        <dbReference type="SAM" id="MobiDB-lite"/>
    </source>
</evidence>
<comment type="caution">
    <text evidence="2">The sequence shown here is derived from an EMBL/GenBank/DDBJ whole genome shotgun (WGS) entry which is preliminary data.</text>
</comment>
<accession>A0A368H5D0</accession>
<gene>
    <name evidence="2" type="ORF">ANCCAN_02961</name>
</gene>
<dbReference type="AlphaFoldDB" id="A0A368H5D0"/>
<evidence type="ECO:0000313" key="3">
    <source>
        <dbReference type="Proteomes" id="UP000252519"/>
    </source>
</evidence>
<keyword evidence="3" id="KW-1185">Reference proteome</keyword>
<dbReference type="Proteomes" id="UP000252519">
    <property type="component" value="Unassembled WGS sequence"/>
</dbReference>